<keyword evidence="9 10" id="KW-0998">Cell outer membrane</keyword>
<dbReference type="Gene3D" id="2.170.130.10">
    <property type="entry name" value="TonB-dependent receptor, plug domain"/>
    <property type="match status" value="1"/>
</dbReference>
<reference evidence="14 15" key="1">
    <citation type="submission" date="2023-04" db="EMBL/GenBank/DDBJ databases">
        <title>Draft genome sequence of acteroides sedimenti strain YN3PY1.</title>
        <authorList>
            <person name="Yoshida N."/>
        </authorList>
    </citation>
    <scope>NUCLEOTIDE SEQUENCE [LARGE SCALE GENOMIC DNA]</scope>
    <source>
        <strain evidence="14 15">YN3PY1</strain>
    </source>
</reference>
<dbReference type="InterPro" id="IPR008969">
    <property type="entry name" value="CarboxyPept-like_regulatory"/>
</dbReference>
<protein>
    <submittedName>
        <fullName evidence="14">TonB-dependent receptor</fullName>
    </submittedName>
</protein>
<evidence type="ECO:0000256" key="1">
    <source>
        <dbReference type="ARBA" id="ARBA00004571"/>
    </source>
</evidence>
<keyword evidence="5" id="KW-0732">Signal</keyword>
<dbReference type="SUPFAM" id="SSF49464">
    <property type="entry name" value="Carboxypeptidase regulatory domain-like"/>
    <property type="match status" value="1"/>
</dbReference>
<dbReference type="RefSeq" id="WP_353333779.1">
    <property type="nucleotide sequence ID" value="NZ_AP028055.1"/>
</dbReference>
<evidence type="ECO:0000256" key="6">
    <source>
        <dbReference type="ARBA" id="ARBA00023077"/>
    </source>
</evidence>
<dbReference type="Pfam" id="PF07715">
    <property type="entry name" value="Plug"/>
    <property type="match status" value="1"/>
</dbReference>
<evidence type="ECO:0000256" key="2">
    <source>
        <dbReference type="ARBA" id="ARBA00022448"/>
    </source>
</evidence>
<evidence type="ECO:0000259" key="12">
    <source>
        <dbReference type="Pfam" id="PF00593"/>
    </source>
</evidence>
<accession>A0ABN6Z228</accession>
<evidence type="ECO:0000256" key="9">
    <source>
        <dbReference type="ARBA" id="ARBA00023237"/>
    </source>
</evidence>
<comment type="subcellular location">
    <subcellularLocation>
        <location evidence="1 10">Cell outer membrane</location>
        <topology evidence="1 10">Multi-pass membrane protein</topology>
    </subcellularLocation>
</comment>
<proteinExistence type="inferred from homology"/>
<dbReference type="SUPFAM" id="SSF56935">
    <property type="entry name" value="Porins"/>
    <property type="match status" value="1"/>
</dbReference>
<dbReference type="InterPro" id="IPR037066">
    <property type="entry name" value="Plug_dom_sf"/>
</dbReference>
<dbReference type="PANTHER" id="PTHR30069:SF29">
    <property type="entry name" value="HEMOGLOBIN AND HEMOGLOBIN-HAPTOGLOBIN-BINDING PROTEIN 1-RELATED"/>
    <property type="match status" value="1"/>
</dbReference>
<evidence type="ECO:0000256" key="10">
    <source>
        <dbReference type="PROSITE-ProRule" id="PRU01360"/>
    </source>
</evidence>
<dbReference type="InterPro" id="IPR039426">
    <property type="entry name" value="TonB-dep_rcpt-like"/>
</dbReference>
<gene>
    <name evidence="14" type="ORF">BSYN_09270</name>
</gene>
<dbReference type="Proteomes" id="UP001496674">
    <property type="component" value="Chromosome"/>
</dbReference>
<dbReference type="InterPro" id="IPR012910">
    <property type="entry name" value="Plug_dom"/>
</dbReference>
<feature type="domain" description="TonB-dependent receptor-like beta-barrel" evidence="12">
    <location>
        <begin position="301"/>
        <end position="678"/>
    </location>
</feature>
<evidence type="ECO:0000256" key="3">
    <source>
        <dbReference type="ARBA" id="ARBA00022452"/>
    </source>
</evidence>
<evidence type="ECO:0000313" key="14">
    <source>
        <dbReference type="EMBL" id="BEG98662.1"/>
    </source>
</evidence>
<evidence type="ECO:0000256" key="8">
    <source>
        <dbReference type="ARBA" id="ARBA00023170"/>
    </source>
</evidence>
<keyword evidence="8 14" id="KW-0675">Receptor</keyword>
<dbReference type="EMBL" id="AP028055">
    <property type="protein sequence ID" value="BEG98662.1"/>
    <property type="molecule type" value="Genomic_DNA"/>
</dbReference>
<dbReference type="InterPro" id="IPR000531">
    <property type="entry name" value="Beta-barrel_TonB"/>
</dbReference>
<dbReference type="PROSITE" id="PS52016">
    <property type="entry name" value="TONB_DEPENDENT_REC_3"/>
    <property type="match status" value="1"/>
</dbReference>
<evidence type="ECO:0000256" key="7">
    <source>
        <dbReference type="ARBA" id="ARBA00023136"/>
    </source>
</evidence>
<keyword evidence="4 10" id="KW-0812">Transmembrane</keyword>
<evidence type="ECO:0000256" key="11">
    <source>
        <dbReference type="RuleBase" id="RU003357"/>
    </source>
</evidence>
<keyword evidence="15" id="KW-1185">Reference proteome</keyword>
<dbReference type="InterPro" id="IPR036942">
    <property type="entry name" value="Beta-barrel_TonB_sf"/>
</dbReference>
<name>A0ABN6Z228_9BACE</name>
<dbReference type="Pfam" id="PF13715">
    <property type="entry name" value="CarbopepD_reg_2"/>
    <property type="match status" value="1"/>
</dbReference>
<evidence type="ECO:0000256" key="4">
    <source>
        <dbReference type="ARBA" id="ARBA00022692"/>
    </source>
</evidence>
<evidence type="ECO:0000313" key="15">
    <source>
        <dbReference type="Proteomes" id="UP001496674"/>
    </source>
</evidence>
<sequence length="723" mass="81032">MKQYIILCLLLFINQPFISQNTFKAIIKDKENKEALAGVSTYVPSTSQGSSSDINGFVTINNISTGKYLIRFSMIGYKEQKMQVAFPALRDTVYQIFMEEEKNELDEIIVTSTRSSRSIANIPTRVETIVAGELEEKAVMQPASIKMLLTESTGIQTQQTSQLSSSASIRIQGLDGKYTQLLQDGFPLYSGFAGGLSILQIPPLNLKSVEIIKGSSSTLYGGGAIAGLVNLITKAPEDKKELSVLLNANATSAFDGSAFCSQKYGNSGFTLYASGNLQKAYDVNKDGFSDIPRFNRYTVNPTFFFYPDKNTTLSVGGNVAIETRKGGDMAVLKGLSNDVHLYYESNNSNRYSSQLKYQHTFAGQSVLTVKNSIGYFKRIIERHGYDFGGKQLSIFTEANLLIPGKRSEWNLGTNYTSDAFKQSGNTLGKLNYTNAVFGLFAQNTYNITNRFLAESGLRADLTSGNRVYLLPRISFLYKINQQLSSRFGGGLGYKMPTIFSEDAEERAFQNILPLNSNPVRAEKSYGISADINYKSTLGENLFFSINQMLFYTVIHKPLILSPVSDTDKYAFINASGNMETRGFETNVKLSYEDVSCFLGYTFTGAVRKFNRNTINNPLTSKHRLNANLMYELDDKLRLAYELFYFGRQYLTSGERVRDYWVMGASAQYEWGRITFFVNYENFIDTRQSRWEPMYTGTIQNPQFREIYAPTDGALFNGGIRINL</sequence>
<organism evidence="14 15">
    <name type="scientific">Bacteroides sedimenti</name>
    <dbReference type="NCBI Taxonomy" id="2136147"/>
    <lineage>
        <taxon>Bacteria</taxon>
        <taxon>Pseudomonadati</taxon>
        <taxon>Bacteroidota</taxon>
        <taxon>Bacteroidia</taxon>
        <taxon>Bacteroidales</taxon>
        <taxon>Bacteroidaceae</taxon>
        <taxon>Bacteroides</taxon>
    </lineage>
</organism>
<dbReference type="PANTHER" id="PTHR30069">
    <property type="entry name" value="TONB-DEPENDENT OUTER MEMBRANE RECEPTOR"/>
    <property type="match status" value="1"/>
</dbReference>
<evidence type="ECO:0000256" key="5">
    <source>
        <dbReference type="ARBA" id="ARBA00022729"/>
    </source>
</evidence>
<keyword evidence="2 10" id="KW-0813">Transport</keyword>
<keyword evidence="3 10" id="KW-1134">Transmembrane beta strand</keyword>
<keyword evidence="7 10" id="KW-0472">Membrane</keyword>
<evidence type="ECO:0000259" key="13">
    <source>
        <dbReference type="Pfam" id="PF07715"/>
    </source>
</evidence>
<dbReference type="Gene3D" id="2.40.170.20">
    <property type="entry name" value="TonB-dependent receptor, beta-barrel domain"/>
    <property type="match status" value="1"/>
</dbReference>
<keyword evidence="6 11" id="KW-0798">TonB box</keyword>
<comment type="similarity">
    <text evidence="10 11">Belongs to the TonB-dependent receptor family.</text>
</comment>
<feature type="domain" description="TonB-dependent receptor plug" evidence="13">
    <location>
        <begin position="120"/>
        <end position="227"/>
    </location>
</feature>
<dbReference type="Pfam" id="PF00593">
    <property type="entry name" value="TonB_dep_Rec_b-barrel"/>
    <property type="match status" value="1"/>
</dbReference>